<name>A0A347WAH1_9PROT</name>
<dbReference type="PANTHER" id="PTHR31760:SF0">
    <property type="entry name" value="S-ADENOSYL-L-METHIONINE-DEPENDENT METHYLTRANSFERASES SUPERFAMILY PROTEIN"/>
    <property type="match status" value="1"/>
</dbReference>
<keyword evidence="5 6" id="KW-0949">S-adenosyl-L-methionine</keyword>
<dbReference type="HAMAP" id="MF_00074">
    <property type="entry name" value="16SrRNA_methyltr_G"/>
    <property type="match status" value="1"/>
</dbReference>
<dbReference type="SUPFAM" id="SSF53335">
    <property type="entry name" value="S-adenosyl-L-methionine-dependent methyltransferases"/>
    <property type="match status" value="1"/>
</dbReference>
<dbReference type="GO" id="GO:0070043">
    <property type="term" value="F:rRNA (guanine-N7-)-methyltransferase activity"/>
    <property type="evidence" value="ECO:0007669"/>
    <property type="project" value="UniProtKB-UniRule"/>
</dbReference>
<evidence type="ECO:0000256" key="4">
    <source>
        <dbReference type="ARBA" id="ARBA00022679"/>
    </source>
</evidence>
<comment type="caution">
    <text evidence="6">Lacks conserved residue(s) required for the propagation of feature annotation.</text>
</comment>
<dbReference type="PANTHER" id="PTHR31760">
    <property type="entry name" value="S-ADENOSYL-L-METHIONINE-DEPENDENT METHYLTRANSFERASES SUPERFAMILY PROTEIN"/>
    <property type="match status" value="1"/>
</dbReference>
<evidence type="ECO:0000313" key="8">
    <source>
        <dbReference type="Proteomes" id="UP000264120"/>
    </source>
</evidence>
<keyword evidence="4 6" id="KW-0808">Transferase</keyword>
<keyword evidence="2 6" id="KW-0698">rRNA processing</keyword>
<evidence type="ECO:0000256" key="1">
    <source>
        <dbReference type="ARBA" id="ARBA00022490"/>
    </source>
</evidence>
<keyword evidence="1 6" id="KW-0963">Cytoplasm</keyword>
<dbReference type="InterPro" id="IPR029063">
    <property type="entry name" value="SAM-dependent_MTases_sf"/>
</dbReference>
<dbReference type="EC" id="2.1.1.170" evidence="6"/>
<dbReference type="KEGG" id="ksc:CD178_01069"/>
<evidence type="ECO:0000256" key="6">
    <source>
        <dbReference type="HAMAP-Rule" id="MF_00074"/>
    </source>
</evidence>
<organism evidence="7 8">
    <name type="scientific">Komagataeibacter saccharivorans</name>
    <dbReference type="NCBI Taxonomy" id="265959"/>
    <lineage>
        <taxon>Bacteria</taxon>
        <taxon>Pseudomonadati</taxon>
        <taxon>Pseudomonadota</taxon>
        <taxon>Alphaproteobacteria</taxon>
        <taxon>Acetobacterales</taxon>
        <taxon>Acetobacteraceae</taxon>
        <taxon>Komagataeibacter</taxon>
    </lineage>
</organism>
<sequence>MSGPAALAPDMADVSRETRDRLEKYADILLRWNQRINLVSPHDLPHLWSRHIADSLQLAGQIPPDGTRLVDMGSGGGFPGLVIACATDAQVTLIESDQRKAAFLREAARVAGVQVSVCAQRLEVADVPPAQVVTARALAPLSRLLEWGARFLQPDGFCLFLKGRNAEAELTTARAGWHMATTRIPSRTDTDGVILKLSDIRRVRDHNNE</sequence>
<dbReference type="Gene3D" id="3.40.50.150">
    <property type="entry name" value="Vaccinia Virus protein VP39"/>
    <property type="match status" value="1"/>
</dbReference>
<comment type="similarity">
    <text evidence="6">Belongs to the methyltransferase superfamily. RNA methyltransferase RsmG family.</text>
</comment>
<gene>
    <name evidence="6 7" type="primary">rsmG</name>
    <name evidence="7" type="ORF">CD178_01069</name>
</gene>
<dbReference type="Pfam" id="PF02527">
    <property type="entry name" value="GidB"/>
    <property type="match status" value="1"/>
</dbReference>
<evidence type="ECO:0000313" key="7">
    <source>
        <dbReference type="EMBL" id="AXY21864.1"/>
    </source>
</evidence>
<reference evidence="7 8" key="1">
    <citation type="submission" date="2017-08" db="EMBL/GenBank/DDBJ databases">
        <title>Complete genome sequence of Gluconacetobacter saccharivorans CV1 isolated from Fermented Vinegar.</title>
        <authorList>
            <person name="Kim S.-Y."/>
        </authorList>
    </citation>
    <scope>NUCLEOTIDE SEQUENCE [LARGE SCALE GENOMIC DNA]</scope>
    <source>
        <strain evidence="7 8">CV1</strain>
    </source>
</reference>
<dbReference type="GO" id="GO:0005829">
    <property type="term" value="C:cytosol"/>
    <property type="evidence" value="ECO:0007669"/>
    <property type="project" value="TreeGrafter"/>
</dbReference>
<evidence type="ECO:0000256" key="5">
    <source>
        <dbReference type="ARBA" id="ARBA00022691"/>
    </source>
</evidence>
<dbReference type="EMBL" id="CP023036">
    <property type="protein sequence ID" value="AXY21864.1"/>
    <property type="molecule type" value="Genomic_DNA"/>
</dbReference>
<protein>
    <recommendedName>
        <fullName evidence="6">Ribosomal RNA small subunit methyltransferase G</fullName>
        <ecNumber evidence="6">2.1.1.170</ecNumber>
    </recommendedName>
    <alternativeName>
        <fullName evidence="6">16S rRNA 7-methylguanosine methyltransferase</fullName>
        <shortName evidence="6">16S rRNA m7G methyltransferase</shortName>
    </alternativeName>
</protein>
<comment type="catalytic activity">
    <reaction evidence="6">
        <text>guanosine(527) in 16S rRNA + S-adenosyl-L-methionine = N(7)-methylguanosine(527) in 16S rRNA + S-adenosyl-L-homocysteine</text>
        <dbReference type="Rhea" id="RHEA:42732"/>
        <dbReference type="Rhea" id="RHEA-COMP:10209"/>
        <dbReference type="Rhea" id="RHEA-COMP:10210"/>
        <dbReference type="ChEBI" id="CHEBI:57856"/>
        <dbReference type="ChEBI" id="CHEBI:59789"/>
        <dbReference type="ChEBI" id="CHEBI:74269"/>
        <dbReference type="ChEBI" id="CHEBI:74480"/>
        <dbReference type="EC" id="2.1.1.170"/>
    </reaction>
</comment>
<comment type="subcellular location">
    <subcellularLocation>
        <location evidence="6">Cytoplasm</location>
    </subcellularLocation>
</comment>
<feature type="binding site" evidence="6">
    <location>
        <position position="136"/>
    </location>
    <ligand>
        <name>S-adenosyl-L-methionine</name>
        <dbReference type="ChEBI" id="CHEBI:59789"/>
    </ligand>
</feature>
<keyword evidence="3 6" id="KW-0489">Methyltransferase</keyword>
<dbReference type="NCBIfam" id="TIGR00138">
    <property type="entry name" value="rsmG_gidB"/>
    <property type="match status" value="1"/>
</dbReference>
<accession>A0A347WAH1</accession>
<keyword evidence="8" id="KW-1185">Reference proteome</keyword>
<comment type="function">
    <text evidence="6">Specifically methylates the N7 position of guanine in position 527 of 16S rRNA.</text>
</comment>
<dbReference type="AlphaFoldDB" id="A0A347WAH1"/>
<dbReference type="Proteomes" id="UP000264120">
    <property type="component" value="Chromosome"/>
</dbReference>
<evidence type="ECO:0000256" key="2">
    <source>
        <dbReference type="ARBA" id="ARBA00022552"/>
    </source>
</evidence>
<feature type="binding site" evidence="6">
    <location>
        <position position="78"/>
    </location>
    <ligand>
        <name>S-adenosyl-L-methionine</name>
        <dbReference type="ChEBI" id="CHEBI:59789"/>
    </ligand>
</feature>
<feature type="binding site" evidence="6">
    <location>
        <begin position="122"/>
        <end position="123"/>
    </location>
    <ligand>
        <name>S-adenosyl-L-methionine</name>
        <dbReference type="ChEBI" id="CHEBI:59789"/>
    </ligand>
</feature>
<evidence type="ECO:0000256" key="3">
    <source>
        <dbReference type="ARBA" id="ARBA00022603"/>
    </source>
</evidence>
<feature type="binding site" evidence="6">
    <location>
        <position position="73"/>
    </location>
    <ligand>
        <name>S-adenosyl-L-methionine</name>
        <dbReference type="ChEBI" id="CHEBI:59789"/>
    </ligand>
</feature>
<proteinExistence type="inferred from homology"/>
<dbReference type="InterPro" id="IPR003682">
    <property type="entry name" value="rRNA_ssu_MeTfrase_G"/>
</dbReference>